<organism evidence="5 6">
    <name type="scientific">Candidatus Thalassospirochaeta sargassi</name>
    <dbReference type="NCBI Taxonomy" id="3119039"/>
    <lineage>
        <taxon>Bacteria</taxon>
        <taxon>Pseudomonadati</taxon>
        <taxon>Spirochaetota</taxon>
        <taxon>Spirochaetia</taxon>
        <taxon>Spirochaetales</taxon>
        <taxon>Spirochaetaceae</taxon>
        <taxon>Candidatus Thalassospirochaeta</taxon>
    </lineage>
</organism>
<dbReference type="GO" id="GO:0015562">
    <property type="term" value="F:efflux transmembrane transporter activity"/>
    <property type="evidence" value="ECO:0007669"/>
    <property type="project" value="TreeGrafter"/>
</dbReference>
<dbReference type="Gene3D" id="2.40.420.20">
    <property type="match status" value="1"/>
</dbReference>
<feature type="coiled-coil region" evidence="2">
    <location>
        <begin position="104"/>
        <end position="131"/>
    </location>
</feature>
<dbReference type="Proteomes" id="UP001221217">
    <property type="component" value="Unassembled WGS sequence"/>
</dbReference>
<gene>
    <name evidence="5" type="ORF">PQJ61_08130</name>
</gene>
<comment type="caution">
    <text evidence="5">The sequence shown here is derived from an EMBL/GenBank/DDBJ whole genome shotgun (WGS) entry which is preliminary data.</text>
</comment>
<accession>A0AAJ1IF87</accession>
<evidence type="ECO:0000256" key="2">
    <source>
        <dbReference type="SAM" id="Coils"/>
    </source>
</evidence>
<sequence>MTSFQNIWLIPAVISIIISAGCESGSNPSQPAETTIYSVKTARLQPENVRQIIEGYGNLTYRRKTNISVAVDGIIRELLCEEGDTVMAGEEIARLDNIQLGIRVEQAEAELNSARALLRLAETEYREVRLQVESRLLAISRSELSLKQKALELEHQQKLLCNKSELLKIGGITEEELSGLAIGVSSLETEVMSLQKDIQIQQIGFRDQDIHFYGFEVPDDESEREKILIDINSLSSKSEMETAEARVISAETEFSSARALLEETLLKSPITGIIAARYMEQGERVNAGDRLFTIFDSEQMDLVFAVPEKVGIMLEPGEGIKLSVDAAGRDLDAVIRSINPTVEPGSGNITVKAGLQNPDGFLKPGMFSRFRLRYGSENSRILIPHEAVVKLEGNRGLVFRSSGGRAYPCNITCETDTEGNYILKEGLKAGDEVILNTPIMLKEGDKIDVE</sequence>
<evidence type="ECO:0000313" key="5">
    <source>
        <dbReference type="EMBL" id="MDC7226718.1"/>
    </source>
</evidence>
<dbReference type="InterPro" id="IPR058792">
    <property type="entry name" value="Beta-barrel_RND_2"/>
</dbReference>
<dbReference type="NCBIfam" id="TIGR01730">
    <property type="entry name" value="RND_mfp"/>
    <property type="match status" value="1"/>
</dbReference>
<evidence type="ECO:0000256" key="1">
    <source>
        <dbReference type="ARBA" id="ARBA00009477"/>
    </source>
</evidence>
<dbReference type="Pfam" id="PF25954">
    <property type="entry name" value="Beta-barrel_RND_2"/>
    <property type="match status" value="1"/>
</dbReference>
<evidence type="ECO:0000313" key="6">
    <source>
        <dbReference type="Proteomes" id="UP001221217"/>
    </source>
</evidence>
<proteinExistence type="inferred from homology"/>
<dbReference type="InterPro" id="IPR006143">
    <property type="entry name" value="RND_pump_MFP"/>
</dbReference>
<dbReference type="PANTHER" id="PTHR30469">
    <property type="entry name" value="MULTIDRUG RESISTANCE PROTEIN MDTA"/>
    <property type="match status" value="1"/>
</dbReference>
<keyword evidence="2" id="KW-0175">Coiled coil</keyword>
<reference evidence="5 6" key="1">
    <citation type="submission" date="2022-12" db="EMBL/GenBank/DDBJ databases">
        <title>Metagenome assembled genome from gulf of manar.</title>
        <authorList>
            <person name="Kohli P."/>
            <person name="Pk S."/>
            <person name="Venkata Ramana C."/>
            <person name="Sasikala C."/>
        </authorList>
    </citation>
    <scope>NUCLEOTIDE SEQUENCE [LARGE SCALE GENOMIC DNA]</scope>
    <source>
        <strain evidence="5">JB008</strain>
    </source>
</reference>
<dbReference type="AlphaFoldDB" id="A0AAJ1IF87"/>
<dbReference type="GO" id="GO:1990281">
    <property type="term" value="C:efflux pump complex"/>
    <property type="evidence" value="ECO:0007669"/>
    <property type="project" value="TreeGrafter"/>
</dbReference>
<dbReference type="Gene3D" id="2.40.50.100">
    <property type="match status" value="2"/>
</dbReference>
<dbReference type="Pfam" id="PF25973">
    <property type="entry name" value="BSH_CzcB"/>
    <property type="match status" value="1"/>
</dbReference>
<evidence type="ECO:0000259" key="3">
    <source>
        <dbReference type="Pfam" id="PF25954"/>
    </source>
</evidence>
<dbReference type="PANTHER" id="PTHR30469:SF15">
    <property type="entry name" value="HLYD FAMILY OF SECRETION PROTEINS"/>
    <property type="match status" value="1"/>
</dbReference>
<evidence type="ECO:0000259" key="4">
    <source>
        <dbReference type="Pfam" id="PF25973"/>
    </source>
</evidence>
<protein>
    <submittedName>
        <fullName evidence="5">Efflux RND transporter periplasmic adaptor subunit</fullName>
    </submittedName>
</protein>
<feature type="domain" description="CusB-like beta-barrel" evidence="3">
    <location>
        <begin position="302"/>
        <end position="373"/>
    </location>
</feature>
<feature type="domain" description="CzcB-like barrel-sandwich hybrid" evidence="4">
    <location>
        <begin position="65"/>
        <end position="296"/>
    </location>
</feature>
<dbReference type="Gene3D" id="2.40.30.170">
    <property type="match status" value="1"/>
</dbReference>
<dbReference type="InterPro" id="IPR058647">
    <property type="entry name" value="BSH_CzcB-like"/>
</dbReference>
<dbReference type="EMBL" id="JAQQAL010000017">
    <property type="protein sequence ID" value="MDC7226718.1"/>
    <property type="molecule type" value="Genomic_DNA"/>
</dbReference>
<dbReference type="SUPFAM" id="SSF111369">
    <property type="entry name" value="HlyD-like secretion proteins"/>
    <property type="match status" value="2"/>
</dbReference>
<comment type="similarity">
    <text evidence="1">Belongs to the membrane fusion protein (MFP) (TC 8.A.1) family.</text>
</comment>
<name>A0AAJ1IF87_9SPIO</name>
<dbReference type="Gene3D" id="1.10.287.470">
    <property type="entry name" value="Helix hairpin bin"/>
    <property type="match status" value="2"/>
</dbReference>